<evidence type="ECO:0000256" key="5">
    <source>
        <dbReference type="ARBA" id="ARBA00023040"/>
    </source>
</evidence>
<evidence type="ECO:0000256" key="1">
    <source>
        <dbReference type="ARBA" id="ARBA00004651"/>
    </source>
</evidence>
<dbReference type="InterPro" id="IPR017452">
    <property type="entry name" value="GPCR_Rhodpsn_7TM"/>
</dbReference>
<sequence length="316" mass="36690">MTNQTLLLPTEYVLEYYDDYNDTVLNNSSKGIVFHYSHDIISILVLFICTSGLVGNGIVIWLLGFHIKKNPFTTYILNLAVADFGVLISIFSFCTSELFPYSFFPFLQIMQVIYQFMHCSDHLLLTAISIERCVSALFPMWHRCHRPTYLSTFVCSQIWCFSIFPCVICITFQIMESQQQALSAFLYHLIVIVVLCLPLLTLSTLILLFKFCCKAQQPHRGKLLTVILLTLIFFLIFAFPINAFVFFIHYFSNYEYFYLIEYGFLCASLNSGINPVIYFLVGRKKKSQTRESMKVMLQRVFKEEEGKEELELADKT</sequence>
<dbReference type="KEGG" id="emc:129333997"/>
<keyword evidence="12" id="KW-1185">Reference proteome</keyword>
<keyword evidence="4 10" id="KW-1133">Transmembrane helix</keyword>
<evidence type="ECO:0000259" key="11">
    <source>
        <dbReference type="PROSITE" id="PS50262"/>
    </source>
</evidence>
<feature type="transmembrane region" description="Helical" evidence="10">
    <location>
        <begin position="256"/>
        <end position="281"/>
    </location>
</feature>
<dbReference type="InterPro" id="IPR026234">
    <property type="entry name" value="MRGPCRFAMILY"/>
</dbReference>
<feature type="transmembrane region" description="Helical" evidence="10">
    <location>
        <begin position="153"/>
        <end position="174"/>
    </location>
</feature>
<comment type="similarity">
    <text evidence="9">Belongs to the G-protein coupled receptor 1 family. Mas subfamily.</text>
</comment>
<feature type="transmembrane region" description="Helical" evidence="10">
    <location>
        <begin position="223"/>
        <end position="250"/>
    </location>
</feature>
<accession>A0AA97L465</accession>
<feature type="domain" description="G-protein coupled receptors family 1 profile" evidence="11">
    <location>
        <begin position="55"/>
        <end position="278"/>
    </location>
</feature>
<dbReference type="PANTHER" id="PTHR11334">
    <property type="entry name" value="MAS-RELATED G-PROTEIN COUPLED RECEPTOR"/>
    <property type="match status" value="1"/>
</dbReference>
<organism evidence="12 13">
    <name type="scientific">Eublepharis macularius</name>
    <name type="common">Leopard gecko</name>
    <name type="synonym">Cyrtodactylus macularius</name>
    <dbReference type="NCBI Taxonomy" id="481883"/>
    <lineage>
        <taxon>Eukaryota</taxon>
        <taxon>Metazoa</taxon>
        <taxon>Chordata</taxon>
        <taxon>Craniata</taxon>
        <taxon>Vertebrata</taxon>
        <taxon>Euteleostomi</taxon>
        <taxon>Lepidosauria</taxon>
        <taxon>Squamata</taxon>
        <taxon>Bifurcata</taxon>
        <taxon>Gekkota</taxon>
        <taxon>Eublepharidae</taxon>
        <taxon>Eublepharinae</taxon>
        <taxon>Eublepharis</taxon>
    </lineage>
</organism>
<dbReference type="PANTHER" id="PTHR11334:SF68">
    <property type="entry name" value="G-PROTEIN COUPLED RECEPTORS FAMILY 1 PROFILE DOMAIN-CONTAINING PROTEIN-RELATED"/>
    <property type="match status" value="1"/>
</dbReference>
<reference evidence="13" key="1">
    <citation type="submission" date="2025-08" db="UniProtKB">
        <authorList>
            <consortium name="RefSeq"/>
        </authorList>
    </citation>
    <scope>IDENTIFICATION</scope>
    <source>
        <tissue evidence="13">Blood</tissue>
    </source>
</reference>
<protein>
    <submittedName>
        <fullName evidence="13">Proto-oncogene Mas-like</fullName>
    </submittedName>
</protein>
<evidence type="ECO:0000313" key="12">
    <source>
        <dbReference type="Proteomes" id="UP001190640"/>
    </source>
</evidence>
<dbReference type="AlphaFoldDB" id="A0AA97L465"/>
<keyword evidence="3 10" id="KW-0812">Transmembrane</keyword>
<comment type="subcellular location">
    <subcellularLocation>
        <location evidence="1">Cell membrane</location>
        <topology evidence="1">Multi-pass membrane protein</topology>
    </subcellularLocation>
</comment>
<proteinExistence type="inferred from homology"/>
<evidence type="ECO:0000256" key="3">
    <source>
        <dbReference type="ARBA" id="ARBA00022692"/>
    </source>
</evidence>
<evidence type="ECO:0000256" key="2">
    <source>
        <dbReference type="ARBA" id="ARBA00022475"/>
    </source>
</evidence>
<dbReference type="RefSeq" id="XP_054841895.1">
    <property type="nucleotide sequence ID" value="XM_054985920.1"/>
</dbReference>
<keyword evidence="2" id="KW-1003">Cell membrane</keyword>
<name>A0AA97L465_EUBMA</name>
<evidence type="ECO:0000256" key="4">
    <source>
        <dbReference type="ARBA" id="ARBA00022989"/>
    </source>
</evidence>
<feature type="transmembrane region" description="Helical" evidence="10">
    <location>
        <begin position="75"/>
        <end position="103"/>
    </location>
</feature>
<dbReference type="Gene3D" id="1.20.1070.10">
    <property type="entry name" value="Rhodopsin 7-helix transmembrane proteins"/>
    <property type="match status" value="1"/>
</dbReference>
<dbReference type="GO" id="GO:0005886">
    <property type="term" value="C:plasma membrane"/>
    <property type="evidence" value="ECO:0007669"/>
    <property type="project" value="UniProtKB-SubCell"/>
</dbReference>
<dbReference type="PROSITE" id="PS50262">
    <property type="entry name" value="G_PROTEIN_RECEP_F1_2"/>
    <property type="match status" value="1"/>
</dbReference>
<dbReference type="Pfam" id="PF00001">
    <property type="entry name" value="7tm_1"/>
    <property type="match status" value="1"/>
</dbReference>
<dbReference type="FunFam" id="1.20.1070.10:FF:000193">
    <property type="entry name" value="Mas-related G-protein coupled receptor member E"/>
    <property type="match status" value="1"/>
</dbReference>
<evidence type="ECO:0000256" key="10">
    <source>
        <dbReference type="SAM" id="Phobius"/>
    </source>
</evidence>
<feature type="transmembrane region" description="Helical" evidence="10">
    <location>
        <begin position="186"/>
        <end position="211"/>
    </location>
</feature>
<dbReference type="PRINTS" id="PR02108">
    <property type="entry name" value="MRGPCRFAMILY"/>
</dbReference>
<evidence type="ECO:0000313" key="13">
    <source>
        <dbReference type="RefSeq" id="XP_054841895.1"/>
    </source>
</evidence>
<keyword evidence="8" id="KW-0807">Transducer</keyword>
<dbReference type="InterPro" id="IPR000276">
    <property type="entry name" value="GPCR_Rhodpsn"/>
</dbReference>
<dbReference type="Proteomes" id="UP001190640">
    <property type="component" value="Chromosome 7"/>
</dbReference>
<dbReference type="PRINTS" id="PR00237">
    <property type="entry name" value="GPCRRHODOPSN"/>
</dbReference>
<keyword evidence="7" id="KW-0675">Receptor</keyword>
<feature type="transmembrane region" description="Helical" evidence="10">
    <location>
        <begin position="40"/>
        <end position="63"/>
    </location>
</feature>
<evidence type="ECO:0000256" key="7">
    <source>
        <dbReference type="ARBA" id="ARBA00023170"/>
    </source>
</evidence>
<evidence type="ECO:0000256" key="9">
    <source>
        <dbReference type="ARBA" id="ARBA00061394"/>
    </source>
</evidence>
<evidence type="ECO:0000256" key="8">
    <source>
        <dbReference type="ARBA" id="ARBA00023224"/>
    </source>
</evidence>
<gene>
    <name evidence="13" type="primary">LOC129333997</name>
</gene>
<evidence type="ECO:0000256" key="6">
    <source>
        <dbReference type="ARBA" id="ARBA00023136"/>
    </source>
</evidence>
<dbReference type="SUPFAM" id="SSF81321">
    <property type="entry name" value="Family A G protein-coupled receptor-like"/>
    <property type="match status" value="1"/>
</dbReference>
<keyword evidence="5" id="KW-0297">G-protein coupled receptor</keyword>
<keyword evidence="6 10" id="KW-0472">Membrane</keyword>
<dbReference type="GO" id="GO:0004930">
    <property type="term" value="F:G protein-coupled receptor activity"/>
    <property type="evidence" value="ECO:0007669"/>
    <property type="project" value="UniProtKB-KW"/>
</dbReference>
<dbReference type="GeneID" id="129333997"/>